<name>A0ABQ5CYF9_9ASTR</name>
<proteinExistence type="predicted"/>
<evidence type="ECO:0000313" key="1">
    <source>
        <dbReference type="EMBL" id="GJT31003.1"/>
    </source>
</evidence>
<protein>
    <submittedName>
        <fullName evidence="1">Uncharacterized protein</fullName>
    </submittedName>
</protein>
<gene>
    <name evidence="1" type="ORF">Tco_0911278</name>
</gene>
<sequence length="151" mass="17311">MVRTSVEAATQIHYNGWIDWDVPLGGEMDKPMVDPEFNGEEMDDDDGPSTATPVGHPLAIMAPGVATQPQVIDDLCTQMDNLEYRHRALTRRMEADHADEHTWRRLLQNQQLRTRVAEMESHEGTMMSYMLWVEERLTVLEKRLPRPSLGP</sequence>
<reference evidence="1" key="1">
    <citation type="journal article" date="2022" name="Int. J. Mol. Sci.">
        <title>Draft Genome of Tanacetum Coccineum: Genomic Comparison of Closely Related Tanacetum-Family Plants.</title>
        <authorList>
            <person name="Yamashiro T."/>
            <person name="Shiraishi A."/>
            <person name="Nakayama K."/>
            <person name="Satake H."/>
        </authorList>
    </citation>
    <scope>NUCLEOTIDE SEQUENCE</scope>
</reference>
<reference evidence="1" key="2">
    <citation type="submission" date="2022-01" db="EMBL/GenBank/DDBJ databases">
        <authorList>
            <person name="Yamashiro T."/>
            <person name="Shiraishi A."/>
            <person name="Satake H."/>
            <person name="Nakayama K."/>
        </authorList>
    </citation>
    <scope>NUCLEOTIDE SEQUENCE</scope>
</reference>
<dbReference type="EMBL" id="BQNB010014670">
    <property type="protein sequence ID" value="GJT31003.1"/>
    <property type="molecule type" value="Genomic_DNA"/>
</dbReference>
<keyword evidence="2" id="KW-1185">Reference proteome</keyword>
<dbReference type="Proteomes" id="UP001151760">
    <property type="component" value="Unassembled WGS sequence"/>
</dbReference>
<accession>A0ABQ5CYF9</accession>
<comment type="caution">
    <text evidence="1">The sequence shown here is derived from an EMBL/GenBank/DDBJ whole genome shotgun (WGS) entry which is preliminary data.</text>
</comment>
<organism evidence="1 2">
    <name type="scientific">Tanacetum coccineum</name>
    <dbReference type="NCBI Taxonomy" id="301880"/>
    <lineage>
        <taxon>Eukaryota</taxon>
        <taxon>Viridiplantae</taxon>
        <taxon>Streptophyta</taxon>
        <taxon>Embryophyta</taxon>
        <taxon>Tracheophyta</taxon>
        <taxon>Spermatophyta</taxon>
        <taxon>Magnoliopsida</taxon>
        <taxon>eudicotyledons</taxon>
        <taxon>Gunneridae</taxon>
        <taxon>Pentapetalae</taxon>
        <taxon>asterids</taxon>
        <taxon>campanulids</taxon>
        <taxon>Asterales</taxon>
        <taxon>Asteraceae</taxon>
        <taxon>Asteroideae</taxon>
        <taxon>Anthemideae</taxon>
        <taxon>Anthemidinae</taxon>
        <taxon>Tanacetum</taxon>
    </lineage>
</organism>
<evidence type="ECO:0000313" key="2">
    <source>
        <dbReference type="Proteomes" id="UP001151760"/>
    </source>
</evidence>